<keyword evidence="3 11" id="KW-0349">Heme</keyword>
<dbReference type="GO" id="GO:0016705">
    <property type="term" value="F:oxidoreductase activity, acting on paired donors, with incorporation or reduction of molecular oxygen"/>
    <property type="evidence" value="ECO:0007669"/>
    <property type="project" value="InterPro"/>
</dbReference>
<dbReference type="Proteomes" id="UP000077755">
    <property type="component" value="Chromosome 5"/>
</dbReference>
<evidence type="ECO:0000256" key="8">
    <source>
        <dbReference type="ARBA" id="ARBA00023004"/>
    </source>
</evidence>
<accession>A0AAF1B0E5</accession>
<keyword evidence="8 11" id="KW-0408">Iron</keyword>
<evidence type="ECO:0000256" key="4">
    <source>
        <dbReference type="ARBA" id="ARBA00022692"/>
    </source>
</evidence>
<keyword evidence="10 13" id="KW-0472">Membrane</keyword>
<keyword evidence="15" id="KW-1185">Reference proteome</keyword>
<evidence type="ECO:0000256" key="11">
    <source>
        <dbReference type="PIRSR" id="PIRSR602401-1"/>
    </source>
</evidence>
<name>A0AAF1B0E5_DAUCS</name>
<comment type="similarity">
    <text evidence="12">Belongs to the cytochrome P450 family.</text>
</comment>
<dbReference type="KEGG" id="dcr:108222179"/>
<sequence>MEPVLVLQIVGSFVALLLFYSLWSSRTKNYEKILAPKPEGAWPILGHFPLLAGTDPVFRILGAMADKYGPVFRIQLGLHHALVVSSKEAVTEIFTTNDLIFMTRPKALALKYMGYNGALFGLAPYGPYWLKMRKISTFEVLSNSRLELLKPVRASEVTTCIKELYSLCCTNEEVGSATFDMAKWLQQVISNLMTQMIARKRYNSIGQGEKAMESKRFKKAFEDFFSLVGAFELSNVIPFTEWMDLQGNRRAMRRTAKELDFFMSSWLDEHIEGRARKGKSKEDRDFIDVMISLFEESDGFIYGHKTEDVIKATVMTIIFAGADASSVTLTWAVALLLKHKEVLLRAQQELDTHIGKERWVEESDIKHLVYLQAIIKESLRLYPAGPLSVPRETLEDCTISGHYVPKGTQLLVNIWKLHRDSGTWTDPYKFQPERFLTSHAGIDVRGQQFEFIPFSSGRRSCPGMTASMQMMQLTLARLLQGFNLATPMNEPVDMTEAAGITVHRKYPLQVVLSPRLPSRLYQE</sequence>
<dbReference type="AlphaFoldDB" id="A0AAF1B0E5"/>
<dbReference type="InterPro" id="IPR036396">
    <property type="entry name" value="Cyt_P450_sf"/>
</dbReference>
<dbReference type="InterPro" id="IPR017972">
    <property type="entry name" value="Cyt_P450_CS"/>
</dbReference>
<evidence type="ECO:0000313" key="15">
    <source>
        <dbReference type="Proteomes" id="UP000077755"/>
    </source>
</evidence>
<dbReference type="PRINTS" id="PR00463">
    <property type="entry name" value="EP450I"/>
</dbReference>
<keyword evidence="4 13" id="KW-0812">Transmembrane</keyword>
<keyword evidence="9 12" id="KW-0503">Monooxygenase</keyword>
<dbReference type="InterPro" id="IPR002401">
    <property type="entry name" value="Cyt_P450_E_grp-I"/>
</dbReference>
<evidence type="ECO:0000256" key="10">
    <source>
        <dbReference type="ARBA" id="ARBA00023136"/>
    </source>
</evidence>
<evidence type="ECO:0008006" key="16">
    <source>
        <dbReference type="Google" id="ProtNLM"/>
    </source>
</evidence>
<gene>
    <name evidence="14" type="ORF">DCAR_0521325</name>
</gene>
<evidence type="ECO:0000256" key="3">
    <source>
        <dbReference type="ARBA" id="ARBA00022617"/>
    </source>
</evidence>
<dbReference type="SUPFAM" id="SSF48264">
    <property type="entry name" value="Cytochrome P450"/>
    <property type="match status" value="1"/>
</dbReference>
<dbReference type="PANTHER" id="PTHR47947:SF1">
    <property type="entry name" value="CYTOCHROME P450 82E3"/>
    <property type="match status" value="1"/>
</dbReference>
<evidence type="ECO:0000256" key="5">
    <source>
        <dbReference type="ARBA" id="ARBA00022723"/>
    </source>
</evidence>
<dbReference type="GO" id="GO:0020037">
    <property type="term" value="F:heme binding"/>
    <property type="evidence" value="ECO:0007669"/>
    <property type="project" value="InterPro"/>
</dbReference>
<organism evidence="14 15">
    <name type="scientific">Daucus carota subsp. sativus</name>
    <name type="common">Carrot</name>
    <dbReference type="NCBI Taxonomy" id="79200"/>
    <lineage>
        <taxon>Eukaryota</taxon>
        <taxon>Viridiplantae</taxon>
        <taxon>Streptophyta</taxon>
        <taxon>Embryophyta</taxon>
        <taxon>Tracheophyta</taxon>
        <taxon>Spermatophyta</taxon>
        <taxon>Magnoliopsida</taxon>
        <taxon>eudicotyledons</taxon>
        <taxon>Gunneridae</taxon>
        <taxon>Pentapetalae</taxon>
        <taxon>asterids</taxon>
        <taxon>campanulids</taxon>
        <taxon>Apiales</taxon>
        <taxon>Apiaceae</taxon>
        <taxon>Apioideae</taxon>
        <taxon>Scandiceae</taxon>
        <taxon>Daucinae</taxon>
        <taxon>Daucus</taxon>
        <taxon>Daucus sect. Daucus</taxon>
    </lineage>
</organism>
<comment type="subcellular location">
    <subcellularLocation>
        <location evidence="2">Membrane</location>
        <topology evidence="2">Single-pass membrane protein</topology>
    </subcellularLocation>
</comment>
<dbReference type="PRINTS" id="PR00385">
    <property type="entry name" value="P450"/>
</dbReference>
<dbReference type="FunFam" id="1.10.630.10:FF:000026">
    <property type="entry name" value="Cytochrome P450 82C4"/>
    <property type="match status" value="1"/>
</dbReference>
<reference evidence="14" key="2">
    <citation type="submission" date="2022-03" db="EMBL/GenBank/DDBJ databases">
        <title>Draft title - Genomic analysis of global carrot germplasm unveils the trajectory of domestication and the origin of high carotenoid orange carrot.</title>
        <authorList>
            <person name="Iorizzo M."/>
            <person name="Ellison S."/>
            <person name="Senalik D."/>
            <person name="Macko-Podgorni A."/>
            <person name="Grzebelus D."/>
            <person name="Bostan H."/>
            <person name="Rolling W."/>
            <person name="Curaba J."/>
            <person name="Simon P."/>
        </authorList>
    </citation>
    <scope>NUCLEOTIDE SEQUENCE</scope>
    <source>
        <tissue evidence="14">Leaf</tissue>
    </source>
</reference>
<dbReference type="Pfam" id="PF00067">
    <property type="entry name" value="p450"/>
    <property type="match status" value="1"/>
</dbReference>
<evidence type="ECO:0000256" key="7">
    <source>
        <dbReference type="ARBA" id="ARBA00023002"/>
    </source>
</evidence>
<dbReference type="PANTHER" id="PTHR47947">
    <property type="entry name" value="CYTOCHROME P450 82C3-RELATED"/>
    <property type="match status" value="1"/>
</dbReference>
<dbReference type="EMBL" id="CP093347">
    <property type="protein sequence ID" value="WOH01939.1"/>
    <property type="molecule type" value="Genomic_DNA"/>
</dbReference>
<dbReference type="GO" id="GO:0004497">
    <property type="term" value="F:monooxygenase activity"/>
    <property type="evidence" value="ECO:0007669"/>
    <property type="project" value="UniProtKB-KW"/>
</dbReference>
<keyword evidence="5 11" id="KW-0479">Metal-binding</keyword>
<evidence type="ECO:0000256" key="1">
    <source>
        <dbReference type="ARBA" id="ARBA00001971"/>
    </source>
</evidence>
<evidence type="ECO:0000256" key="9">
    <source>
        <dbReference type="ARBA" id="ARBA00023033"/>
    </source>
</evidence>
<comment type="cofactor">
    <cofactor evidence="1 11">
        <name>heme</name>
        <dbReference type="ChEBI" id="CHEBI:30413"/>
    </cofactor>
</comment>
<feature type="transmembrane region" description="Helical" evidence="13">
    <location>
        <begin position="112"/>
        <end position="130"/>
    </location>
</feature>
<evidence type="ECO:0000256" key="12">
    <source>
        <dbReference type="RuleBase" id="RU000461"/>
    </source>
</evidence>
<evidence type="ECO:0000256" key="13">
    <source>
        <dbReference type="SAM" id="Phobius"/>
    </source>
</evidence>
<evidence type="ECO:0000256" key="6">
    <source>
        <dbReference type="ARBA" id="ARBA00022989"/>
    </source>
</evidence>
<evidence type="ECO:0000256" key="2">
    <source>
        <dbReference type="ARBA" id="ARBA00004167"/>
    </source>
</evidence>
<evidence type="ECO:0000313" key="14">
    <source>
        <dbReference type="EMBL" id="WOH01939.1"/>
    </source>
</evidence>
<proteinExistence type="inferred from homology"/>
<dbReference type="InterPro" id="IPR050651">
    <property type="entry name" value="Plant_Cytochrome_P450_Monoox"/>
</dbReference>
<feature type="binding site" description="axial binding residue" evidence="11">
    <location>
        <position position="461"/>
    </location>
    <ligand>
        <name>heme</name>
        <dbReference type="ChEBI" id="CHEBI:30413"/>
    </ligand>
    <ligandPart>
        <name>Fe</name>
        <dbReference type="ChEBI" id="CHEBI:18248"/>
    </ligandPart>
</feature>
<reference evidence="14" key="1">
    <citation type="journal article" date="2016" name="Nat. Genet.">
        <title>A high-quality carrot genome assembly provides new insights into carotenoid accumulation and asterid genome evolution.</title>
        <authorList>
            <person name="Iorizzo M."/>
            <person name="Ellison S."/>
            <person name="Senalik D."/>
            <person name="Zeng P."/>
            <person name="Satapoomin P."/>
            <person name="Huang J."/>
            <person name="Bowman M."/>
            <person name="Iovene M."/>
            <person name="Sanseverino W."/>
            <person name="Cavagnaro P."/>
            <person name="Yildiz M."/>
            <person name="Macko-Podgorni A."/>
            <person name="Moranska E."/>
            <person name="Grzebelus E."/>
            <person name="Grzebelus D."/>
            <person name="Ashrafi H."/>
            <person name="Zheng Z."/>
            <person name="Cheng S."/>
            <person name="Spooner D."/>
            <person name="Van Deynze A."/>
            <person name="Simon P."/>
        </authorList>
    </citation>
    <scope>NUCLEOTIDE SEQUENCE</scope>
    <source>
        <tissue evidence="14">Leaf</tissue>
    </source>
</reference>
<dbReference type="Gene3D" id="1.10.630.10">
    <property type="entry name" value="Cytochrome P450"/>
    <property type="match status" value="1"/>
</dbReference>
<dbReference type="InterPro" id="IPR001128">
    <property type="entry name" value="Cyt_P450"/>
</dbReference>
<protein>
    <recommendedName>
        <fullName evidence="16">Cytochrome P450</fullName>
    </recommendedName>
</protein>
<dbReference type="GO" id="GO:0016020">
    <property type="term" value="C:membrane"/>
    <property type="evidence" value="ECO:0007669"/>
    <property type="project" value="UniProtKB-SubCell"/>
</dbReference>
<feature type="transmembrane region" description="Helical" evidence="13">
    <location>
        <begin position="6"/>
        <end position="23"/>
    </location>
</feature>
<dbReference type="GO" id="GO:0005506">
    <property type="term" value="F:iron ion binding"/>
    <property type="evidence" value="ECO:0007669"/>
    <property type="project" value="InterPro"/>
</dbReference>
<dbReference type="PROSITE" id="PS00086">
    <property type="entry name" value="CYTOCHROME_P450"/>
    <property type="match status" value="1"/>
</dbReference>
<keyword evidence="6 13" id="KW-1133">Transmembrane helix</keyword>
<keyword evidence="7 12" id="KW-0560">Oxidoreductase</keyword>